<name>A0A085N4V4_9BILA</name>
<evidence type="ECO:0000313" key="1">
    <source>
        <dbReference type="EMBL" id="KFD64500.1"/>
    </source>
</evidence>
<sequence length="60" mass="7076">MDLSDQLTRGSALSLDPSPRLLYERKHASCLQMILYLRRGLNYTWKVQEPITTDEEDLMY</sequence>
<organism evidence="1">
    <name type="scientific">Trichuris suis</name>
    <name type="common">pig whipworm</name>
    <dbReference type="NCBI Taxonomy" id="68888"/>
    <lineage>
        <taxon>Eukaryota</taxon>
        <taxon>Metazoa</taxon>
        <taxon>Ecdysozoa</taxon>
        <taxon>Nematoda</taxon>
        <taxon>Enoplea</taxon>
        <taxon>Dorylaimia</taxon>
        <taxon>Trichinellida</taxon>
        <taxon>Trichuridae</taxon>
        <taxon>Trichuris</taxon>
    </lineage>
</organism>
<gene>
    <name evidence="1" type="ORF">M514_23347</name>
</gene>
<dbReference type="AlphaFoldDB" id="A0A085N4V4"/>
<dbReference type="EMBL" id="KL367555">
    <property type="protein sequence ID" value="KFD64500.1"/>
    <property type="molecule type" value="Genomic_DNA"/>
</dbReference>
<protein>
    <submittedName>
        <fullName evidence="1">Uncharacterized protein</fullName>
    </submittedName>
</protein>
<proteinExistence type="predicted"/>
<accession>A0A085N4V4</accession>
<reference evidence="1" key="1">
    <citation type="journal article" date="2014" name="Nat. Genet.">
        <title>Genome and transcriptome of the porcine whipworm Trichuris suis.</title>
        <authorList>
            <person name="Jex A.R."/>
            <person name="Nejsum P."/>
            <person name="Schwarz E.M."/>
            <person name="Hu L."/>
            <person name="Young N.D."/>
            <person name="Hall R.S."/>
            <person name="Korhonen P.K."/>
            <person name="Liao S."/>
            <person name="Thamsborg S."/>
            <person name="Xia J."/>
            <person name="Xu P."/>
            <person name="Wang S."/>
            <person name="Scheerlinck J.P."/>
            <person name="Hofmann A."/>
            <person name="Sternberg P.W."/>
            <person name="Wang J."/>
            <person name="Gasser R.B."/>
        </authorList>
    </citation>
    <scope>NUCLEOTIDE SEQUENCE [LARGE SCALE GENOMIC DNA]</scope>
    <source>
        <strain evidence="1">DCEP-RM93F</strain>
    </source>
</reference>
<dbReference type="Proteomes" id="UP000030758">
    <property type="component" value="Unassembled WGS sequence"/>
</dbReference>